<dbReference type="InterPro" id="IPR036397">
    <property type="entry name" value="RNaseH_sf"/>
</dbReference>
<evidence type="ECO:0000313" key="12">
    <source>
        <dbReference type="Proteomes" id="UP001049176"/>
    </source>
</evidence>
<keyword evidence="12" id="KW-1185">Reference proteome</keyword>
<dbReference type="PANTHER" id="PTHR13620">
    <property type="entry name" value="3-5 EXONUCLEASE"/>
    <property type="match status" value="1"/>
</dbReference>
<evidence type="ECO:0000256" key="9">
    <source>
        <dbReference type="ARBA" id="ARBA00042761"/>
    </source>
</evidence>
<dbReference type="GO" id="GO:0005634">
    <property type="term" value="C:nucleus"/>
    <property type="evidence" value="ECO:0007669"/>
    <property type="project" value="UniProtKB-SubCell"/>
</dbReference>
<keyword evidence="2" id="KW-0540">Nuclease</keyword>
<organism evidence="11 12">
    <name type="scientific">Marasmius oreades</name>
    <name type="common">fairy-ring Marasmius</name>
    <dbReference type="NCBI Taxonomy" id="181124"/>
    <lineage>
        <taxon>Eukaryota</taxon>
        <taxon>Fungi</taxon>
        <taxon>Dikarya</taxon>
        <taxon>Basidiomycota</taxon>
        <taxon>Agaricomycotina</taxon>
        <taxon>Agaricomycetes</taxon>
        <taxon>Agaricomycetidae</taxon>
        <taxon>Agaricales</taxon>
        <taxon>Marasmiineae</taxon>
        <taxon>Marasmiaceae</taxon>
        <taxon>Marasmius</taxon>
    </lineage>
</organism>
<protein>
    <recommendedName>
        <fullName evidence="8">3'-5' exonuclease</fullName>
    </recommendedName>
    <alternativeName>
        <fullName evidence="9">Werner Syndrome-like exonuclease</fullName>
    </alternativeName>
</protein>
<sequence length="302" mass="34201">MFLRYISSPLQADLALQKLFAPLPVHIGLDIEWKPNHVKNTPENPVALLQIATSDDVYLFHLSRLRFFPPKLRLLLINPFITKSGVGIQYDVTKLWTDCGISVSSCVDLSLLARSIDSTLFAYRLGDYSHIPLYPQSSPTVDNPYDPYEHRLFRGPFKNPIGLARFARMFQGTELDKGRTARSNWESPLSSQQIKYAAADATTSYSTYFSLLNLLNPIPSDLCPKRKYFMFDAIRGAKYLPIQPEQRLPYPTISTFTDSDAESYLHGLAPIQQPHGLFPWSLTNPEYDPAPRPIVDSKKACT</sequence>
<dbReference type="GO" id="GO:0008408">
    <property type="term" value="F:3'-5' exonuclease activity"/>
    <property type="evidence" value="ECO:0007669"/>
    <property type="project" value="InterPro"/>
</dbReference>
<evidence type="ECO:0000256" key="7">
    <source>
        <dbReference type="ARBA" id="ARBA00023242"/>
    </source>
</evidence>
<dbReference type="AlphaFoldDB" id="A0A9P7V370"/>
<dbReference type="SUPFAM" id="SSF53098">
    <property type="entry name" value="Ribonuclease H-like"/>
    <property type="match status" value="1"/>
</dbReference>
<dbReference type="GO" id="GO:0006139">
    <property type="term" value="P:nucleobase-containing compound metabolic process"/>
    <property type="evidence" value="ECO:0007669"/>
    <property type="project" value="InterPro"/>
</dbReference>
<evidence type="ECO:0000313" key="11">
    <source>
        <dbReference type="EMBL" id="KAG7099505.1"/>
    </source>
</evidence>
<keyword evidence="3" id="KW-0479">Metal-binding</keyword>
<dbReference type="PANTHER" id="PTHR13620:SF109">
    <property type="entry name" value="3'-5' EXONUCLEASE"/>
    <property type="match status" value="1"/>
</dbReference>
<dbReference type="GO" id="GO:0046872">
    <property type="term" value="F:metal ion binding"/>
    <property type="evidence" value="ECO:0007669"/>
    <property type="project" value="UniProtKB-KW"/>
</dbReference>
<dbReference type="GeneID" id="66070427"/>
<dbReference type="Proteomes" id="UP001049176">
    <property type="component" value="Chromosome 1"/>
</dbReference>
<dbReference type="Pfam" id="PF01612">
    <property type="entry name" value="DNA_pol_A_exo1"/>
    <property type="match status" value="1"/>
</dbReference>
<dbReference type="InterPro" id="IPR051132">
    <property type="entry name" value="3-5_Exonuclease_domain"/>
</dbReference>
<keyword evidence="6" id="KW-0460">Magnesium</keyword>
<dbReference type="RefSeq" id="XP_043015975.1">
    <property type="nucleotide sequence ID" value="XM_043147270.1"/>
</dbReference>
<evidence type="ECO:0000256" key="5">
    <source>
        <dbReference type="ARBA" id="ARBA00022839"/>
    </source>
</evidence>
<feature type="domain" description="3'-5' exonuclease" evidence="10">
    <location>
        <begin position="26"/>
        <end position="215"/>
    </location>
</feature>
<dbReference type="KEGG" id="more:E1B28_001351"/>
<proteinExistence type="predicted"/>
<dbReference type="InterPro" id="IPR002562">
    <property type="entry name" value="3'-5'_exonuclease_dom"/>
</dbReference>
<evidence type="ECO:0000259" key="10">
    <source>
        <dbReference type="Pfam" id="PF01612"/>
    </source>
</evidence>
<dbReference type="CDD" id="cd06141">
    <property type="entry name" value="WRN_exo"/>
    <property type="match status" value="1"/>
</dbReference>
<comment type="subcellular location">
    <subcellularLocation>
        <location evidence="1">Nucleus</location>
    </subcellularLocation>
</comment>
<evidence type="ECO:0000256" key="6">
    <source>
        <dbReference type="ARBA" id="ARBA00022842"/>
    </source>
</evidence>
<keyword evidence="5" id="KW-0269">Exonuclease</keyword>
<evidence type="ECO:0000256" key="8">
    <source>
        <dbReference type="ARBA" id="ARBA00040531"/>
    </source>
</evidence>
<dbReference type="InterPro" id="IPR012337">
    <property type="entry name" value="RNaseH-like_sf"/>
</dbReference>
<evidence type="ECO:0000256" key="3">
    <source>
        <dbReference type="ARBA" id="ARBA00022723"/>
    </source>
</evidence>
<keyword evidence="4" id="KW-0378">Hydrolase</keyword>
<evidence type="ECO:0000256" key="1">
    <source>
        <dbReference type="ARBA" id="ARBA00004123"/>
    </source>
</evidence>
<reference evidence="11" key="1">
    <citation type="journal article" date="2021" name="Genome Biol. Evol.">
        <title>The assembled and annotated genome of the fairy-ring fungus Marasmius oreades.</title>
        <authorList>
            <person name="Hiltunen M."/>
            <person name="Ament-Velasquez S.L."/>
            <person name="Johannesson H."/>
        </authorList>
    </citation>
    <scope>NUCLEOTIDE SEQUENCE</scope>
    <source>
        <strain evidence="11">03SP1</strain>
    </source>
</reference>
<evidence type="ECO:0000256" key="2">
    <source>
        <dbReference type="ARBA" id="ARBA00022722"/>
    </source>
</evidence>
<dbReference type="EMBL" id="CM032181">
    <property type="protein sequence ID" value="KAG7099505.1"/>
    <property type="molecule type" value="Genomic_DNA"/>
</dbReference>
<keyword evidence="7" id="KW-0539">Nucleus</keyword>
<gene>
    <name evidence="11" type="ORF">E1B28_001351</name>
</gene>
<dbReference type="OrthoDB" id="1920326at2759"/>
<evidence type="ECO:0000256" key="4">
    <source>
        <dbReference type="ARBA" id="ARBA00022801"/>
    </source>
</evidence>
<dbReference type="GO" id="GO:0003676">
    <property type="term" value="F:nucleic acid binding"/>
    <property type="evidence" value="ECO:0007669"/>
    <property type="project" value="InterPro"/>
</dbReference>
<accession>A0A9P7V370</accession>
<name>A0A9P7V370_9AGAR</name>
<dbReference type="Gene3D" id="3.30.420.10">
    <property type="entry name" value="Ribonuclease H-like superfamily/Ribonuclease H"/>
    <property type="match status" value="1"/>
</dbReference>
<comment type="caution">
    <text evidence="11">The sequence shown here is derived from an EMBL/GenBank/DDBJ whole genome shotgun (WGS) entry which is preliminary data.</text>
</comment>